<name>A0ACC2NPD5_9HYME</name>
<dbReference type="Proteomes" id="UP001239111">
    <property type="component" value="Chromosome 3"/>
</dbReference>
<comment type="caution">
    <text evidence="1">The sequence shown here is derived from an EMBL/GenBank/DDBJ whole genome shotgun (WGS) entry which is preliminary data.</text>
</comment>
<evidence type="ECO:0000313" key="2">
    <source>
        <dbReference type="Proteomes" id="UP001239111"/>
    </source>
</evidence>
<keyword evidence="2" id="KW-1185">Reference proteome</keyword>
<protein>
    <submittedName>
        <fullName evidence="1">Uncharacterized protein</fullName>
    </submittedName>
</protein>
<accession>A0ACC2NPD5</accession>
<sequence length="128" mass="13651">MEHRSSDSGEFLSTPLPLAPTPRGASSTGFAESRESEEPTTGLSQLQEGYGTLPKQASAQGSSPTSRPEHAEEALPTRGPPGDPPPTSTTSDKPATNKRRLPLENKPAKKPRNAVKVSELDTFRRGCE</sequence>
<reference evidence="1" key="1">
    <citation type="submission" date="2023-04" db="EMBL/GenBank/DDBJ databases">
        <title>A chromosome-level genome assembly of the parasitoid wasp Eretmocerus hayati.</title>
        <authorList>
            <person name="Zhong Y."/>
            <person name="Liu S."/>
            <person name="Liu Y."/>
        </authorList>
    </citation>
    <scope>NUCLEOTIDE SEQUENCE</scope>
    <source>
        <strain evidence="1">ZJU_SS_LIU_2023</strain>
    </source>
</reference>
<organism evidence="1 2">
    <name type="scientific">Eretmocerus hayati</name>
    <dbReference type="NCBI Taxonomy" id="131215"/>
    <lineage>
        <taxon>Eukaryota</taxon>
        <taxon>Metazoa</taxon>
        <taxon>Ecdysozoa</taxon>
        <taxon>Arthropoda</taxon>
        <taxon>Hexapoda</taxon>
        <taxon>Insecta</taxon>
        <taxon>Pterygota</taxon>
        <taxon>Neoptera</taxon>
        <taxon>Endopterygota</taxon>
        <taxon>Hymenoptera</taxon>
        <taxon>Apocrita</taxon>
        <taxon>Proctotrupomorpha</taxon>
        <taxon>Chalcidoidea</taxon>
        <taxon>Aphelinidae</taxon>
        <taxon>Aphelininae</taxon>
        <taxon>Eretmocerus</taxon>
    </lineage>
</organism>
<proteinExistence type="predicted"/>
<gene>
    <name evidence="1" type="ORF">QAD02_003735</name>
</gene>
<dbReference type="EMBL" id="CM056743">
    <property type="protein sequence ID" value="KAJ8672476.1"/>
    <property type="molecule type" value="Genomic_DNA"/>
</dbReference>
<evidence type="ECO:0000313" key="1">
    <source>
        <dbReference type="EMBL" id="KAJ8672476.1"/>
    </source>
</evidence>